<dbReference type="AlphaFoldDB" id="A0A4U0SIR0"/>
<dbReference type="Proteomes" id="UP000305778">
    <property type="component" value="Unassembled WGS sequence"/>
</dbReference>
<dbReference type="Pfam" id="PF10977">
    <property type="entry name" value="DUF2797"/>
    <property type="match status" value="1"/>
</dbReference>
<evidence type="ECO:0000313" key="2">
    <source>
        <dbReference type="EMBL" id="TKA08798.1"/>
    </source>
</evidence>
<proteinExistence type="predicted"/>
<organism evidence="2 3">
    <name type="scientific">Actinacidiphila oryziradicis</name>
    <dbReference type="NCBI Taxonomy" id="2571141"/>
    <lineage>
        <taxon>Bacteria</taxon>
        <taxon>Bacillati</taxon>
        <taxon>Actinomycetota</taxon>
        <taxon>Actinomycetes</taxon>
        <taxon>Kitasatosporales</taxon>
        <taxon>Streptomycetaceae</taxon>
        <taxon>Actinacidiphila</taxon>
    </lineage>
</organism>
<gene>
    <name evidence="2" type="ORF">FCI23_25895</name>
</gene>
<evidence type="ECO:0000313" key="3">
    <source>
        <dbReference type="Proteomes" id="UP000305778"/>
    </source>
</evidence>
<dbReference type="InterPro" id="IPR021246">
    <property type="entry name" value="DUF2797"/>
</dbReference>
<dbReference type="EMBL" id="SUMC01000027">
    <property type="protein sequence ID" value="TKA08798.1"/>
    <property type="molecule type" value="Genomic_DNA"/>
</dbReference>
<protein>
    <submittedName>
        <fullName evidence="2">DUF2797 domain-containing protein</fullName>
    </submittedName>
</protein>
<comment type="caution">
    <text evidence="2">The sequence shown here is derived from an EMBL/GenBank/DDBJ whole genome shotgun (WGS) entry which is preliminary data.</text>
</comment>
<dbReference type="RefSeq" id="WP_136726341.1">
    <property type="nucleotide sequence ID" value="NZ_SUMC01000027.1"/>
</dbReference>
<feature type="region of interest" description="Disordered" evidence="1">
    <location>
        <begin position="269"/>
        <end position="296"/>
    </location>
</feature>
<reference evidence="2 3" key="1">
    <citation type="submission" date="2019-04" db="EMBL/GenBank/DDBJ databases">
        <title>Streptomyces oryziradicis sp. nov., a novel actinomycete isolated from rhizosphere soil of rice (Oryza sativa L.).</title>
        <authorList>
            <person name="Li C."/>
        </authorList>
    </citation>
    <scope>NUCLEOTIDE SEQUENCE [LARGE SCALE GENOMIC DNA]</scope>
    <source>
        <strain evidence="2 3">NEAU-C40</strain>
    </source>
</reference>
<evidence type="ECO:0000256" key="1">
    <source>
        <dbReference type="SAM" id="MobiDB-lite"/>
    </source>
</evidence>
<name>A0A4U0SIR0_9ACTN</name>
<sequence length="296" mass="31284">MWRCTGLSWKGGDPVWTWSHPRFGVRDSPLRLGEPLAMAVAAGEVRCCVGVWRAGRWTECPHGAPLPPQTRRDQCEECAALDRSQSVAADTKAEDPRPYSVYLAYFGTGIRKVGITVAERGTVRLLEQAAICFAFLGRGPLMAARRAESVLGAALGIPDRVSAAAKRNARACLPPAQVRAAELRAVYDAASAVLDWRDTLESVTYGAVDHAALFGLEPGPLRPTAVVTGLAPGTALSGTLRAVAGSDLYVATAEGTLILDAHLASGWPLSRPAPGPPSPPPTRPMPPPDAAPQPLF</sequence>
<dbReference type="OrthoDB" id="3171606at2"/>
<accession>A0A4U0SIR0</accession>
<keyword evidence="3" id="KW-1185">Reference proteome</keyword>
<feature type="compositionally biased region" description="Pro residues" evidence="1">
    <location>
        <begin position="271"/>
        <end position="296"/>
    </location>
</feature>